<dbReference type="Pfam" id="PF05368">
    <property type="entry name" value="NmrA"/>
    <property type="match status" value="1"/>
</dbReference>
<feature type="domain" description="NAD(P)-binding" evidence="2">
    <location>
        <begin position="11"/>
        <end position="106"/>
    </location>
</feature>
<name>A0A1U9QLZ8_STRNV</name>
<dbReference type="RefSeq" id="WP_078073781.1">
    <property type="nucleotide sequence ID" value="NZ_CP018047.1"/>
</dbReference>
<accession>A0A1U9QLZ8</accession>
<dbReference type="CDD" id="cd05269">
    <property type="entry name" value="TMR_SDR_a"/>
    <property type="match status" value="1"/>
</dbReference>
<dbReference type="SUPFAM" id="SSF51735">
    <property type="entry name" value="NAD(P)-binding Rossmann-fold domains"/>
    <property type="match status" value="1"/>
</dbReference>
<reference evidence="3 4" key="1">
    <citation type="submission" date="2016-11" db="EMBL/GenBank/DDBJ databases">
        <title>Complete genome sequence of Streptomyces niveus SCSIO 3406.</title>
        <authorList>
            <person name="Zhu Q."/>
            <person name="Cheng W."/>
            <person name="Song Y."/>
            <person name="Li Q."/>
            <person name="Ju J."/>
        </authorList>
    </citation>
    <scope>NUCLEOTIDE SEQUENCE [LARGE SCALE GENOMIC DNA]</scope>
    <source>
        <strain evidence="3 4">SCSIO 3406</strain>
    </source>
</reference>
<evidence type="ECO:0000259" key="1">
    <source>
        <dbReference type="Pfam" id="PF05368"/>
    </source>
</evidence>
<dbReference type="AlphaFoldDB" id="A0A1U9QLZ8"/>
<gene>
    <name evidence="3" type="ORF">BBN63_02440</name>
</gene>
<organism evidence="3 4">
    <name type="scientific">Streptomyces niveus</name>
    <name type="common">Streptomyces spheroides</name>
    <dbReference type="NCBI Taxonomy" id="193462"/>
    <lineage>
        <taxon>Bacteria</taxon>
        <taxon>Bacillati</taxon>
        <taxon>Actinomycetota</taxon>
        <taxon>Actinomycetes</taxon>
        <taxon>Kitasatosporales</taxon>
        <taxon>Streptomycetaceae</taxon>
        <taxon>Streptomyces</taxon>
    </lineage>
</organism>
<feature type="domain" description="NmrA-like" evidence="1">
    <location>
        <begin position="128"/>
        <end position="248"/>
    </location>
</feature>
<dbReference type="InterPro" id="IPR016040">
    <property type="entry name" value="NAD(P)-bd_dom"/>
</dbReference>
<sequence>MTTPGTTLVIGATGTTGSRVASRLAAGGHRAKAAGRRASTVAGARSVRFDWADPTTFDEALSGTDRVYLVPPIGSSEPAAVMLPFLERARTAGVRRAVLLSSSAIPAGGPATGRIHEALPGLFDEWAVLRPSWFMQNFTGGHPHARSIRADGTVSTATGAGRVGFVDADDIAAVAVHALTDDRAPNTDLVITGPQALSYGDIAAVVTEVTGRPVTHRQLSYEQMRDHLASAMPVEFAAMLAGLDRAIAEGSEDRTTDTVHRLTGRPPGTFRAFAERELTATAPN</sequence>
<dbReference type="Proteomes" id="UP000189677">
    <property type="component" value="Chromosome"/>
</dbReference>
<evidence type="ECO:0000313" key="3">
    <source>
        <dbReference type="EMBL" id="AQU65282.1"/>
    </source>
</evidence>
<dbReference type="EMBL" id="CP018047">
    <property type="protein sequence ID" value="AQU65282.1"/>
    <property type="molecule type" value="Genomic_DNA"/>
</dbReference>
<dbReference type="Pfam" id="PF13460">
    <property type="entry name" value="NAD_binding_10"/>
    <property type="match status" value="1"/>
</dbReference>
<dbReference type="KEGG" id="snw:BBN63_02440"/>
<dbReference type="PANTHER" id="PTHR43162:SF1">
    <property type="entry name" value="PRESTALK A DIFFERENTIATION PROTEIN A"/>
    <property type="match status" value="1"/>
</dbReference>
<protein>
    <submittedName>
        <fullName evidence="3">Ergot alkaloid biosynthesis protein</fullName>
    </submittedName>
</protein>
<dbReference type="Gene3D" id="3.90.25.10">
    <property type="entry name" value="UDP-galactose 4-epimerase, domain 1"/>
    <property type="match status" value="1"/>
</dbReference>
<evidence type="ECO:0000259" key="2">
    <source>
        <dbReference type="Pfam" id="PF13460"/>
    </source>
</evidence>
<dbReference type="PANTHER" id="PTHR43162">
    <property type="match status" value="1"/>
</dbReference>
<evidence type="ECO:0000313" key="4">
    <source>
        <dbReference type="Proteomes" id="UP000189677"/>
    </source>
</evidence>
<dbReference type="Gene3D" id="3.40.50.720">
    <property type="entry name" value="NAD(P)-binding Rossmann-like Domain"/>
    <property type="match status" value="1"/>
</dbReference>
<dbReference type="InterPro" id="IPR036291">
    <property type="entry name" value="NAD(P)-bd_dom_sf"/>
</dbReference>
<dbReference type="OrthoDB" id="3250520at2"/>
<proteinExistence type="predicted"/>
<dbReference type="InterPro" id="IPR008030">
    <property type="entry name" value="NmrA-like"/>
</dbReference>
<dbReference type="InterPro" id="IPR051604">
    <property type="entry name" value="Ergot_Alk_Oxidoreductase"/>
</dbReference>
<keyword evidence="4" id="KW-1185">Reference proteome</keyword>